<dbReference type="EMBL" id="EU327991">
    <property type="protein sequence ID" value="ACB13038.1"/>
    <property type="molecule type" value="Genomic_DNA"/>
</dbReference>
<reference evidence="1" key="1">
    <citation type="journal article" date="2008" name="J. Bacteriol.">
        <title>The evolution of class 1 integrons and the rise of antibiotic resistance.</title>
        <authorList>
            <person name="Gillings M."/>
            <person name="Boucher Y."/>
            <person name="Labbate M."/>
            <person name="Holmes A."/>
            <person name="Krishnan S."/>
            <person name="Holley M."/>
            <person name="Stokes H.W."/>
        </authorList>
    </citation>
    <scope>NUCLEOTIDE SEQUENCE</scope>
</reference>
<sequence>MGHRGGECLFWVGSSSWQDGEAAVRRRPTLERQVTNTLRPDYAIRPPVAEVEDRSSVEVATRGGLSCAFRALTFCTALSW</sequence>
<evidence type="ECO:0000313" key="1">
    <source>
        <dbReference type="EMBL" id="ACB13038.1"/>
    </source>
</evidence>
<accession>B4Y362</accession>
<name>B4Y362_9RHOO</name>
<organism evidence="1">
    <name type="scientific">Thauera sp. B4</name>
    <dbReference type="NCBI Taxonomy" id="503999"/>
    <lineage>
        <taxon>Bacteria</taxon>
        <taxon>Pseudomonadati</taxon>
        <taxon>Pseudomonadota</taxon>
        <taxon>Betaproteobacteria</taxon>
        <taxon>Rhodocyclales</taxon>
        <taxon>Zoogloeaceae</taxon>
        <taxon>Thauera</taxon>
    </lineage>
</organism>
<protein>
    <submittedName>
        <fullName evidence="1">Uncharacterized protein</fullName>
    </submittedName>
</protein>
<proteinExistence type="predicted"/>
<dbReference type="AlphaFoldDB" id="B4Y362"/>